<reference evidence="2" key="1">
    <citation type="submission" date="2016-10" db="EMBL/GenBank/DDBJ databases">
        <authorList>
            <person name="Varghese N."/>
            <person name="Submissions S."/>
        </authorList>
    </citation>
    <scope>NUCLEOTIDE SEQUENCE [LARGE SCALE GENOMIC DNA]</scope>
    <source>
        <strain evidence="2">S6-262</strain>
    </source>
</reference>
<accession>A0A1H7Y3N4</accession>
<gene>
    <name evidence="1" type="ORF">SAMN05192583_0080</name>
</gene>
<dbReference type="RefSeq" id="WP_093663519.1">
    <property type="nucleotide sequence ID" value="NZ_FOCF01000001.1"/>
</dbReference>
<keyword evidence="2" id="KW-1185">Reference proteome</keyword>
<protein>
    <submittedName>
        <fullName evidence="1">Uncharacterized protein</fullName>
    </submittedName>
</protein>
<dbReference type="AlphaFoldDB" id="A0A1H7Y3N4"/>
<organism evidence="1 2">
    <name type="scientific">Sphingomonas gellani</name>
    <dbReference type="NCBI Taxonomy" id="1166340"/>
    <lineage>
        <taxon>Bacteria</taxon>
        <taxon>Pseudomonadati</taxon>
        <taxon>Pseudomonadota</taxon>
        <taxon>Alphaproteobacteria</taxon>
        <taxon>Sphingomonadales</taxon>
        <taxon>Sphingomonadaceae</taxon>
        <taxon>Sphingomonas</taxon>
    </lineage>
</organism>
<dbReference type="STRING" id="1166340.SAMN05192583_0080"/>
<dbReference type="Proteomes" id="UP000199206">
    <property type="component" value="Unassembled WGS sequence"/>
</dbReference>
<sequence length="74" mass="8393">MARPVTQIADDLEALEGTLRLAFTEMDRLIREGRNEDTVMDKPGAKMEFYAEDGRELNLSKLAAELREHAAKED</sequence>
<dbReference type="EMBL" id="FOCF01000001">
    <property type="protein sequence ID" value="SEM40730.1"/>
    <property type="molecule type" value="Genomic_DNA"/>
</dbReference>
<proteinExistence type="predicted"/>
<evidence type="ECO:0000313" key="1">
    <source>
        <dbReference type="EMBL" id="SEM40730.1"/>
    </source>
</evidence>
<name>A0A1H7Y3N4_9SPHN</name>
<evidence type="ECO:0000313" key="2">
    <source>
        <dbReference type="Proteomes" id="UP000199206"/>
    </source>
</evidence>